<dbReference type="SUPFAM" id="SSF56574">
    <property type="entry name" value="Serpins"/>
    <property type="match status" value="1"/>
</dbReference>
<dbReference type="AlphaFoldDB" id="A0A914Y5J0"/>
<comment type="similarity">
    <text evidence="1 2">Belongs to the serpin family.</text>
</comment>
<accession>A0A914Y5J0</accession>
<dbReference type="InterPro" id="IPR042185">
    <property type="entry name" value="Serpin_sf_2"/>
</dbReference>
<dbReference type="Proteomes" id="UP000887577">
    <property type="component" value="Unplaced"/>
</dbReference>
<dbReference type="Gene3D" id="2.30.39.10">
    <property type="entry name" value="Alpha-1-antitrypsin, domain 1"/>
    <property type="match status" value="1"/>
</dbReference>
<evidence type="ECO:0000313" key="5">
    <source>
        <dbReference type="WBParaSite" id="PSU_v2.g12954.t1"/>
    </source>
</evidence>
<dbReference type="CDD" id="cd00172">
    <property type="entry name" value="serpin"/>
    <property type="match status" value="1"/>
</dbReference>
<evidence type="ECO:0000256" key="2">
    <source>
        <dbReference type="RuleBase" id="RU000411"/>
    </source>
</evidence>
<protein>
    <submittedName>
        <fullName evidence="5">Serpin domain-containing protein</fullName>
    </submittedName>
</protein>
<dbReference type="Gene3D" id="3.30.497.10">
    <property type="entry name" value="Antithrombin, subunit I, domain 2"/>
    <property type="match status" value="2"/>
</dbReference>
<reference evidence="5" key="1">
    <citation type="submission" date="2022-11" db="UniProtKB">
        <authorList>
            <consortium name="WormBaseParasite"/>
        </authorList>
    </citation>
    <scope>IDENTIFICATION</scope>
</reference>
<proteinExistence type="inferred from homology"/>
<dbReference type="Pfam" id="PF00079">
    <property type="entry name" value="Serpin"/>
    <property type="match status" value="2"/>
</dbReference>
<evidence type="ECO:0000256" key="1">
    <source>
        <dbReference type="ARBA" id="ARBA00009500"/>
    </source>
</evidence>
<evidence type="ECO:0000259" key="3">
    <source>
        <dbReference type="SMART" id="SM00093"/>
    </source>
</evidence>
<dbReference type="InterPro" id="IPR036186">
    <property type="entry name" value="Serpin_sf"/>
</dbReference>
<dbReference type="PANTHER" id="PTHR11461">
    <property type="entry name" value="SERINE PROTEASE INHIBITOR, SERPIN"/>
    <property type="match status" value="1"/>
</dbReference>
<name>A0A914Y5J0_9BILA</name>
<dbReference type="InterPro" id="IPR023796">
    <property type="entry name" value="Serpin_dom"/>
</dbReference>
<dbReference type="SMART" id="SM00093">
    <property type="entry name" value="SERPIN"/>
    <property type="match status" value="1"/>
</dbReference>
<dbReference type="WBParaSite" id="PSU_v2.g12954.t1">
    <property type="protein sequence ID" value="PSU_v2.g12954.t1"/>
    <property type="gene ID" value="PSU_v2.g12954"/>
</dbReference>
<dbReference type="InterPro" id="IPR000215">
    <property type="entry name" value="Serpin_fam"/>
</dbReference>
<keyword evidence="4" id="KW-1185">Reference proteome</keyword>
<sequence>MPSYEKLIKDKFNATIQSLDFCKTFDAVTNINSFVADSTNNAIKEILTSDDDISAETSLILINAINFIVEEDDWNFQSGEEWQCLGIPYKNRKAWLYIVLPKKSDGLLSVIEKIDYTFIKKCTQRKKTGKMTVILPIIEISSSINLDEKLKDMGIKKIFCDTADLSGIFEKGLSQKIEKIIHKSVIKIDEKGTEASAATGFQMNARSAPQPFFAIHPFLFFITSVEGPASAEPKDILFMGTFC</sequence>
<dbReference type="GO" id="GO:0005615">
    <property type="term" value="C:extracellular space"/>
    <property type="evidence" value="ECO:0007669"/>
    <property type="project" value="InterPro"/>
</dbReference>
<dbReference type="InterPro" id="IPR042178">
    <property type="entry name" value="Serpin_sf_1"/>
</dbReference>
<feature type="domain" description="Serpin" evidence="3">
    <location>
        <begin position="1"/>
        <end position="243"/>
    </location>
</feature>
<organism evidence="4 5">
    <name type="scientific">Panagrolaimus superbus</name>
    <dbReference type="NCBI Taxonomy" id="310955"/>
    <lineage>
        <taxon>Eukaryota</taxon>
        <taxon>Metazoa</taxon>
        <taxon>Ecdysozoa</taxon>
        <taxon>Nematoda</taxon>
        <taxon>Chromadorea</taxon>
        <taxon>Rhabditida</taxon>
        <taxon>Tylenchina</taxon>
        <taxon>Panagrolaimomorpha</taxon>
        <taxon>Panagrolaimoidea</taxon>
        <taxon>Panagrolaimidae</taxon>
        <taxon>Panagrolaimus</taxon>
    </lineage>
</organism>
<evidence type="ECO:0000313" key="4">
    <source>
        <dbReference type="Proteomes" id="UP000887577"/>
    </source>
</evidence>
<dbReference type="GO" id="GO:0004867">
    <property type="term" value="F:serine-type endopeptidase inhibitor activity"/>
    <property type="evidence" value="ECO:0007669"/>
    <property type="project" value="InterPro"/>
</dbReference>
<dbReference type="PANTHER" id="PTHR11461:SF211">
    <property type="entry name" value="GH10112P-RELATED"/>
    <property type="match status" value="1"/>
</dbReference>